<gene>
    <name evidence="8" type="ORF">H0E87_022481</name>
</gene>
<evidence type="ECO:0000313" key="8">
    <source>
        <dbReference type="EMBL" id="KAH8493245.1"/>
    </source>
</evidence>
<evidence type="ECO:0000256" key="1">
    <source>
        <dbReference type="ARBA" id="ARBA00000900"/>
    </source>
</evidence>
<evidence type="ECO:0000256" key="6">
    <source>
        <dbReference type="PROSITE-ProRule" id="PRU00175"/>
    </source>
</evidence>
<dbReference type="EMBL" id="JACEGQ020000012">
    <property type="protein sequence ID" value="KAH8493245.1"/>
    <property type="molecule type" value="Genomic_DNA"/>
</dbReference>
<proteinExistence type="predicted"/>
<evidence type="ECO:0000313" key="9">
    <source>
        <dbReference type="Proteomes" id="UP000807159"/>
    </source>
</evidence>
<dbReference type="InterPro" id="IPR001841">
    <property type="entry name" value="Znf_RING"/>
</dbReference>
<dbReference type="PROSITE" id="PS50089">
    <property type="entry name" value="ZF_RING_2"/>
    <property type="match status" value="1"/>
</dbReference>
<reference evidence="8" key="1">
    <citation type="journal article" date="2021" name="J. Hered.">
        <title>Genome Assembly of Salicaceae Populus deltoides (Eastern Cottonwood) I-69 Based on Nanopore Sequencing and Hi-C Technologies.</title>
        <authorList>
            <person name="Bai S."/>
            <person name="Wu H."/>
            <person name="Zhang J."/>
            <person name="Pan Z."/>
            <person name="Zhao W."/>
            <person name="Li Z."/>
            <person name="Tong C."/>
        </authorList>
    </citation>
    <scope>NUCLEOTIDE SEQUENCE</scope>
    <source>
        <tissue evidence="8">Leaf</tissue>
    </source>
</reference>
<name>A0A8T2XI65_POPDE</name>
<sequence length="156" mass="17525">MSSARRYVFSLDRKEVLLNNTNDNRPSVSPKQSACLQQVDSPMGVPYQYGFVCWLLNLKNLSTTNMRQVVLRGLICGKPNPASTTSVERSLEEVVINFNHRDAGSSSGVCAVCMEEFESGIEAARTPCSHDYHRHCIAKWLQESNTCPLRRRELSS</sequence>
<dbReference type="Gene3D" id="3.30.40.10">
    <property type="entry name" value="Zinc/RING finger domain, C3HC4 (zinc finger)"/>
    <property type="match status" value="1"/>
</dbReference>
<evidence type="ECO:0000259" key="7">
    <source>
        <dbReference type="PROSITE" id="PS50089"/>
    </source>
</evidence>
<comment type="catalytic activity">
    <reaction evidence="1">
        <text>S-ubiquitinyl-[E2 ubiquitin-conjugating enzyme]-L-cysteine + [acceptor protein]-L-lysine = [E2 ubiquitin-conjugating enzyme]-L-cysteine + N(6)-ubiquitinyl-[acceptor protein]-L-lysine.</text>
        <dbReference type="EC" id="2.3.2.27"/>
    </reaction>
</comment>
<dbReference type="GO" id="GO:0061630">
    <property type="term" value="F:ubiquitin protein ligase activity"/>
    <property type="evidence" value="ECO:0007669"/>
    <property type="project" value="UniProtKB-EC"/>
</dbReference>
<dbReference type="GO" id="GO:0008270">
    <property type="term" value="F:zinc ion binding"/>
    <property type="evidence" value="ECO:0007669"/>
    <property type="project" value="UniProtKB-KW"/>
</dbReference>
<dbReference type="GO" id="GO:0016567">
    <property type="term" value="P:protein ubiquitination"/>
    <property type="evidence" value="ECO:0007669"/>
    <property type="project" value="TreeGrafter"/>
</dbReference>
<dbReference type="PANTHER" id="PTHR15710:SF196">
    <property type="entry name" value="F6A14.12 PROTEIN-RELATED"/>
    <property type="match status" value="1"/>
</dbReference>
<evidence type="ECO:0000256" key="5">
    <source>
        <dbReference type="ARBA" id="ARBA00022833"/>
    </source>
</evidence>
<accession>A0A8T2XI65</accession>
<protein>
    <recommendedName>
        <fullName evidence="2">RING-type E3 ubiquitin transferase</fullName>
        <ecNumber evidence="2">2.3.2.27</ecNumber>
    </recommendedName>
</protein>
<keyword evidence="9" id="KW-1185">Reference proteome</keyword>
<dbReference type="SUPFAM" id="SSF57850">
    <property type="entry name" value="RING/U-box"/>
    <property type="match status" value="1"/>
</dbReference>
<keyword evidence="3" id="KW-0479">Metal-binding</keyword>
<dbReference type="InterPro" id="IPR013083">
    <property type="entry name" value="Znf_RING/FYVE/PHD"/>
</dbReference>
<dbReference type="EC" id="2.3.2.27" evidence="2"/>
<feature type="domain" description="RING-type" evidence="7">
    <location>
        <begin position="110"/>
        <end position="151"/>
    </location>
</feature>
<dbReference type="GO" id="GO:0005737">
    <property type="term" value="C:cytoplasm"/>
    <property type="evidence" value="ECO:0007669"/>
    <property type="project" value="TreeGrafter"/>
</dbReference>
<comment type="caution">
    <text evidence="8">The sequence shown here is derived from an EMBL/GenBank/DDBJ whole genome shotgun (WGS) entry which is preliminary data.</text>
</comment>
<evidence type="ECO:0000256" key="4">
    <source>
        <dbReference type="ARBA" id="ARBA00022771"/>
    </source>
</evidence>
<dbReference type="SMART" id="SM00184">
    <property type="entry name" value="RING"/>
    <property type="match status" value="1"/>
</dbReference>
<organism evidence="8 9">
    <name type="scientific">Populus deltoides</name>
    <name type="common">Eastern poplar</name>
    <name type="synonym">Eastern cottonwood</name>
    <dbReference type="NCBI Taxonomy" id="3696"/>
    <lineage>
        <taxon>Eukaryota</taxon>
        <taxon>Viridiplantae</taxon>
        <taxon>Streptophyta</taxon>
        <taxon>Embryophyta</taxon>
        <taxon>Tracheophyta</taxon>
        <taxon>Spermatophyta</taxon>
        <taxon>Magnoliopsida</taxon>
        <taxon>eudicotyledons</taxon>
        <taxon>Gunneridae</taxon>
        <taxon>Pentapetalae</taxon>
        <taxon>rosids</taxon>
        <taxon>fabids</taxon>
        <taxon>Malpighiales</taxon>
        <taxon>Salicaceae</taxon>
        <taxon>Saliceae</taxon>
        <taxon>Populus</taxon>
    </lineage>
</organism>
<dbReference type="AlphaFoldDB" id="A0A8T2XI65"/>
<keyword evidence="5" id="KW-0862">Zinc</keyword>
<dbReference type="PANTHER" id="PTHR15710">
    <property type="entry name" value="E3 UBIQUITIN-PROTEIN LIGASE PRAJA"/>
    <property type="match status" value="1"/>
</dbReference>
<dbReference type="Pfam" id="PF13639">
    <property type="entry name" value="zf-RING_2"/>
    <property type="match status" value="1"/>
</dbReference>
<keyword evidence="4 6" id="KW-0863">Zinc-finger</keyword>
<evidence type="ECO:0000256" key="3">
    <source>
        <dbReference type="ARBA" id="ARBA00022723"/>
    </source>
</evidence>
<dbReference type="Proteomes" id="UP000807159">
    <property type="component" value="Chromosome 12"/>
</dbReference>
<evidence type="ECO:0000256" key="2">
    <source>
        <dbReference type="ARBA" id="ARBA00012483"/>
    </source>
</evidence>